<feature type="transmembrane region" description="Helical" evidence="1">
    <location>
        <begin position="394"/>
        <end position="414"/>
    </location>
</feature>
<protein>
    <recommendedName>
        <fullName evidence="4">Mg2+ transporter protein, CorA-like/Zinc transport protein ZntB</fullName>
    </recommendedName>
</protein>
<sequence length="426" mass="49896">MPSDATIPRGDNYSIPHYNCIRQDLGRRSTGHISIHDLCNKVGRECSPSKTSYECRRVSFETLPEVMIVFLPSEKTLIHFKLDKQLSDRFMIPNSFWDSVSQEASGFFRCQESRNVDDTLEVHTTIFRVLIKQPNVGPSSCKNNGILYTWHNFTFLTSWLPSNKLIVLCFDLPSPFQNTLTASLINPSTRLEMRDPYSIHVLLLWEITKLFDFALWALRDLVRDLEKNRTSKEDPQPDYNRMHELARHAIHTSEMLETTLETLMAIIREHELFFNNNTTLPKSIRTISKQTMRDLQFQNTILKSLHLRSKALEDRLRNEINLAFNIVAQYDSRISVRLSKAMQMDSFSMRTIAVLGLLFLPGTFICAIFSTSFFNFSPGNSIEPQRWMVSDKFWIYWVVTIPLTLVIMLLWFIYQPLYRNQKWDRR</sequence>
<proteinExistence type="predicted"/>
<dbReference type="AlphaFoldDB" id="A0A9X0AJK3"/>
<accession>A0A9X0AJK3</accession>
<gene>
    <name evidence="2" type="ORF">OCU04_008661</name>
</gene>
<reference evidence="2" key="1">
    <citation type="submission" date="2022-11" db="EMBL/GenBank/DDBJ databases">
        <title>Genome Resource of Sclerotinia nivalis Strain SnTB1, a Plant Pathogen Isolated from American Ginseng.</title>
        <authorList>
            <person name="Fan S."/>
        </authorList>
    </citation>
    <scope>NUCLEOTIDE SEQUENCE</scope>
    <source>
        <strain evidence="2">SnTB1</strain>
    </source>
</reference>
<keyword evidence="1" id="KW-1133">Transmembrane helix</keyword>
<evidence type="ECO:0000313" key="3">
    <source>
        <dbReference type="Proteomes" id="UP001152300"/>
    </source>
</evidence>
<evidence type="ECO:0000256" key="1">
    <source>
        <dbReference type="SAM" id="Phobius"/>
    </source>
</evidence>
<evidence type="ECO:0000313" key="2">
    <source>
        <dbReference type="EMBL" id="KAJ8063443.1"/>
    </source>
</evidence>
<organism evidence="2 3">
    <name type="scientific">Sclerotinia nivalis</name>
    <dbReference type="NCBI Taxonomy" id="352851"/>
    <lineage>
        <taxon>Eukaryota</taxon>
        <taxon>Fungi</taxon>
        <taxon>Dikarya</taxon>
        <taxon>Ascomycota</taxon>
        <taxon>Pezizomycotina</taxon>
        <taxon>Leotiomycetes</taxon>
        <taxon>Helotiales</taxon>
        <taxon>Sclerotiniaceae</taxon>
        <taxon>Sclerotinia</taxon>
    </lineage>
</organism>
<dbReference type="Proteomes" id="UP001152300">
    <property type="component" value="Unassembled WGS sequence"/>
</dbReference>
<dbReference type="EMBL" id="JAPEIS010000009">
    <property type="protein sequence ID" value="KAJ8063443.1"/>
    <property type="molecule type" value="Genomic_DNA"/>
</dbReference>
<name>A0A9X0AJK3_9HELO</name>
<keyword evidence="3" id="KW-1185">Reference proteome</keyword>
<dbReference type="Gene3D" id="1.20.58.340">
    <property type="entry name" value="Magnesium transport protein CorA, transmembrane region"/>
    <property type="match status" value="1"/>
</dbReference>
<comment type="caution">
    <text evidence="2">The sequence shown here is derived from an EMBL/GenBank/DDBJ whole genome shotgun (WGS) entry which is preliminary data.</text>
</comment>
<evidence type="ECO:0008006" key="4">
    <source>
        <dbReference type="Google" id="ProtNLM"/>
    </source>
</evidence>
<dbReference type="OrthoDB" id="2830640at2759"/>
<keyword evidence="1" id="KW-0812">Transmembrane</keyword>
<feature type="transmembrane region" description="Helical" evidence="1">
    <location>
        <begin position="352"/>
        <end position="374"/>
    </location>
</feature>
<keyword evidence="1" id="KW-0472">Membrane</keyword>